<evidence type="ECO:0000313" key="11">
    <source>
        <dbReference type="Proteomes" id="UP000245207"/>
    </source>
</evidence>
<keyword evidence="6 8" id="KW-0472">Membrane</keyword>
<evidence type="ECO:0000256" key="3">
    <source>
        <dbReference type="ARBA" id="ARBA00022448"/>
    </source>
</evidence>
<evidence type="ECO:0000256" key="5">
    <source>
        <dbReference type="ARBA" id="ARBA00022989"/>
    </source>
</evidence>
<dbReference type="GO" id="GO:0006508">
    <property type="term" value="P:proteolysis"/>
    <property type="evidence" value="ECO:0007669"/>
    <property type="project" value="InterPro"/>
</dbReference>
<dbReference type="InterPro" id="IPR039309">
    <property type="entry name" value="BT1"/>
</dbReference>
<feature type="transmembrane region" description="Helical" evidence="8">
    <location>
        <begin position="363"/>
        <end position="386"/>
    </location>
</feature>
<dbReference type="InterPro" id="IPR001461">
    <property type="entry name" value="Aspartic_peptidase_A1"/>
</dbReference>
<comment type="similarity">
    <text evidence="2">Belongs to the peptidase A1 family.</text>
</comment>
<dbReference type="InterPro" id="IPR021109">
    <property type="entry name" value="Peptidase_aspartic_dom_sf"/>
</dbReference>
<feature type="transmembrane region" description="Helical" evidence="8">
    <location>
        <begin position="54"/>
        <end position="73"/>
    </location>
</feature>
<proteinExistence type="inferred from homology"/>
<comment type="subcellular location">
    <subcellularLocation>
        <location evidence="1">Membrane</location>
        <topology evidence="1">Multi-pass membrane protein</topology>
    </subcellularLocation>
</comment>
<feature type="region of interest" description="Disordered" evidence="7">
    <location>
        <begin position="281"/>
        <end position="301"/>
    </location>
</feature>
<organism evidence="10 11">
    <name type="scientific">Artemisia annua</name>
    <name type="common">Sweet wormwood</name>
    <dbReference type="NCBI Taxonomy" id="35608"/>
    <lineage>
        <taxon>Eukaryota</taxon>
        <taxon>Viridiplantae</taxon>
        <taxon>Streptophyta</taxon>
        <taxon>Embryophyta</taxon>
        <taxon>Tracheophyta</taxon>
        <taxon>Spermatophyta</taxon>
        <taxon>Magnoliopsida</taxon>
        <taxon>eudicotyledons</taxon>
        <taxon>Gunneridae</taxon>
        <taxon>Pentapetalae</taxon>
        <taxon>asterids</taxon>
        <taxon>campanulids</taxon>
        <taxon>Asterales</taxon>
        <taxon>Asteraceae</taxon>
        <taxon>Asteroideae</taxon>
        <taxon>Anthemideae</taxon>
        <taxon>Artemisiinae</taxon>
        <taxon>Artemisia</taxon>
    </lineage>
</organism>
<dbReference type="PANTHER" id="PTHR13683">
    <property type="entry name" value="ASPARTYL PROTEASES"/>
    <property type="match status" value="1"/>
</dbReference>
<feature type="transmembrane region" description="Helical" evidence="8">
    <location>
        <begin position="529"/>
        <end position="549"/>
    </location>
</feature>
<evidence type="ECO:0000256" key="4">
    <source>
        <dbReference type="ARBA" id="ARBA00022692"/>
    </source>
</evidence>
<dbReference type="OrthoDB" id="2747330at2759"/>
<dbReference type="Pfam" id="PF14543">
    <property type="entry name" value="TAXi_N"/>
    <property type="match status" value="1"/>
</dbReference>
<keyword evidence="11" id="KW-1185">Reference proteome</keyword>
<dbReference type="GO" id="GO:0016020">
    <property type="term" value="C:membrane"/>
    <property type="evidence" value="ECO:0007669"/>
    <property type="project" value="UniProtKB-SubCell"/>
</dbReference>
<name>A0A2U1MQE3_ARTAN</name>
<evidence type="ECO:0000256" key="1">
    <source>
        <dbReference type="ARBA" id="ARBA00004141"/>
    </source>
</evidence>
<keyword evidence="5 8" id="KW-1133">Transmembrane helix</keyword>
<feature type="transmembrane region" description="Helical" evidence="8">
    <location>
        <begin position="635"/>
        <end position="655"/>
    </location>
</feature>
<dbReference type="Gene3D" id="2.40.70.10">
    <property type="entry name" value="Acid Proteases"/>
    <property type="match status" value="1"/>
</dbReference>
<evidence type="ECO:0000256" key="6">
    <source>
        <dbReference type="ARBA" id="ARBA00023136"/>
    </source>
</evidence>
<keyword evidence="4 8" id="KW-0812">Transmembrane</keyword>
<dbReference type="AlphaFoldDB" id="A0A2U1MQE3"/>
<dbReference type="InterPro" id="IPR032861">
    <property type="entry name" value="TAXi_N"/>
</dbReference>
<feature type="transmembrane region" description="Helical" evidence="8">
    <location>
        <begin position="149"/>
        <end position="170"/>
    </location>
</feature>
<gene>
    <name evidence="10" type="ORF">CTI12_AA352550</name>
</gene>
<keyword evidence="3" id="KW-0813">Transport</keyword>
<dbReference type="EMBL" id="PKPP01004635">
    <property type="protein sequence ID" value="PWA63457.1"/>
    <property type="molecule type" value="Genomic_DNA"/>
</dbReference>
<dbReference type="GO" id="GO:0004190">
    <property type="term" value="F:aspartic-type endopeptidase activity"/>
    <property type="evidence" value="ECO:0007669"/>
    <property type="project" value="InterPro"/>
</dbReference>
<feature type="transmembrane region" description="Helical" evidence="8">
    <location>
        <begin position="555"/>
        <end position="573"/>
    </location>
</feature>
<comment type="caution">
    <text evidence="10">The sequence shown here is derived from an EMBL/GenBank/DDBJ whole genome shotgun (WGS) entry which is preliminary data.</text>
</comment>
<evidence type="ECO:0000256" key="2">
    <source>
        <dbReference type="ARBA" id="ARBA00007447"/>
    </source>
</evidence>
<evidence type="ECO:0000256" key="8">
    <source>
        <dbReference type="SAM" id="Phobius"/>
    </source>
</evidence>
<dbReference type="Pfam" id="PF03092">
    <property type="entry name" value="BT1"/>
    <property type="match status" value="1"/>
</dbReference>
<reference evidence="10 11" key="1">
    <citation type="journal article" date="2018" name="Mol. Plant">
        <title>The genome of Artemisia annua provides insight into the evolution of Asteraceae family and artemisinin biosynthesis.</title>
        <authorList>
            <person name="Shen Q."/>
            <person name="Zhang L."/>
            <person name="Liao Z."/>
            <person name="Wang S."/>
            <person name="Yan T."/>
            <person name="Shi P."/>
            <person name="Liu M."/>
            <person name="Fu X."/>
            <person name="Pan Q."/>
            <person name="Wang Y."/>
            <person name="Lv Z."/>
            <person name="Lu X."/>
            <person name="Zhang F."/>
            <person name="Jiang W."/>
            <person name="Ma Y."/>
            <person name="Chen M."/>
            <person name="Hao X."/>
            <person name="Li L."/>
            <person name="Tang Y."/>
            <person name="Lv G."/>
            <person name="Zhou Y."/>
            <person name="Sun X."/>
            <person name="Brodelius P.E."/>
            <person name="Rose J.K.C."/>
            <person name="Tang K."/>
        </authorList>
    </citation>
    <scope>NUCLEOTIDE SEQUENCE [LARGE SCALE GENOMIC DNA]</scope>
    <source>
        <strain evidence="11">cv. Huhao1</strain>
        <tissue evidence="10">Leaf</tissue>
    </source>
</reference>
<sequence>MSVVGVSLFSQVRRANYHVCIHVGCICFLRKKLGCQGTYGLSSVRAAHILAGQYYNVLAAIVCCPFCYPAPFVTRSIKDPNANVMECYLLAIPTAGLLATVTYLTEPQVKLGASNCDHCLKLHVYTKFANRFLRFNCWPVANHYSTMRFLSIMLITKLVLLATFFTYTFWWQTPVIDELVNHRDCVGLHIADNSCLHYPTVVTFKQFPWIAKVDLLLRSDVCVSVTGPDSYELSTSEGAFSFEVLSVVTFKQFPWIAKVDLLLRSDVCVSVTGPDSYELSTSEGISESTHNNHTKSRMSTQQPCLKGENSQSLKPATAYAFSLFASRNSGREILWMDAYYVLQILAVGRFYSNCAQNQVSRWLLLFPGCSTFFNFNLFVFVCGLFFSCSSRSKMRGFWPSDGCSIAVIVCGLRSVSQKFLDAIKTMVTTLKTPDVWRPCLYMYLSLALGVSIHEGMFYWYTDAKSGPSFSQTLIPNAPILKLCAQVLRVAKRAPAPTPTKKELLQPIRKEIENSRDANDMKRFRCYNQLENGLMFMNTAVMLPILYLIYTFYTGRISLLIWLVALSFMVMYVGERRCAKAMNLLHKKRHSKTTKSNTTDSKTFFTLAYAKTPPQRAGSHPRFTHQDSFQLLHLEVCRISLLSWLVALSFMVMYVGDRGCAKAMNLLHKKRHSKTTKSNTTDSKTFFTLAYAKTPPQRAGSHPRFTHQQTIEADTCERLQILVTDWCNTLCQFYDCDLLLILISDFRLNECGVFEKRGYVFAKLASVVNSSLQVVLELTLYNPEDSITRKNITCDQDFCAEINGGVVTACKANESCLYSATYTDGSYSFGYLVEDVVQFDSVSGDLETKKASGSVIFGCGTSQSGNLGSSKDALDGIFGFGKSKSSIISQLSSSRKVKNMFAHCLYGDNGGGIFAIGHVVQPKVNSIPLIPDE</sequence>
<dbReference type="STRING" id="35608.A0A2U1MQE3"/>
<dbReference type="Proteomes" id="UP000245207">
    <property type="component" value="Unassembled WGS sequence"/>
</dbReference>
<evidence type="ECO:0000256" key="7">
    <source>
        <dbReference type="SAM" id="MobiDB-lite"/>
    </source>
</evidence>
<accession>A0A2U1MQE3</accession>
<feature type="domain" description="Xylanase inhibitor N-terminal" evidence="9">
    <location>
        <begin position="778"/>
        <end position="916"/>
    </location>
</feature>
<evidence type="ECO:0000259" key="9">
    <source>
        <dbReference type="Pfam" id="PF14543"/>
    </source>
</evidence>
<protein>
    <submittedName>
        <fullName evidence="10">Aspartic peptidase</fullName>
    </submittedName>
</protein>
<dbReference type="SUPFAM" id="SSF50630">
    <property type="entry name" value="Acid proteases"/>
    <property type="match status" value="1"/>
</dbReference>
<evidence type="ECO:0000313" key="10">
    <source>
        <dbReference type="EMBL" id="PWA63457.1"/>
    </source>
</evidence>
<dbReference type="PANTHER" id="PTHR13683:SF685">
    <property type="entry name" value="EUKARYOTIC ASPARTYL PROTEASE FAMILY PROTEIN"/>
    <property type="match status" value="1"/>
</dbReference>